<evidence type="ECO:0000313" key="2">
    <source>
        <dbReference type="EMBL" id="KAK4213806.1"/>
    </source>
</evidence>
<feature type="compositionally biased region" description="Polar residues" evidence="1">
    <location>
        <begin position="1"/>
        <end position="11"/>
    </location>
</feature>
<gene>
    <name evidence="2" type="ORF">QBC37DRAFT_163926</name>
</gene>
<keyword evidence="3" id="KW-1185">Reference proteome</keyword>
<evidence type="ECO:0000256" key="1">
    <source>
        <dbReference type="SAM" id="MobiDB-lite"/>
    </source>
</evidence>
<feature type="compositionally biased region" description="Basic residues" evidence="1">
    <location>
        <begin position="64"/>
        <end position="78"/>
    </location>
</feature>
<dbReference type="Pfam" id="PF09692">
    <property type="entry name" value="Arb1"/>
    <property type="match status" value="1"/>
</dbReference>
<accession>A0AAN6Y7U2</accession>
<organism evidence="2 3">
    <name type="scientific">Rhypophila decipiens</name>
    <dbReference type="NCBI Taxonomy" id="261697"/>
    <lineage>
        <taxon>Eukaryota</taxon>
        <taxon>Fungi</taxon>
        <taxon>Dikarya</taxon>
        <taxon>Ascomycota</taxon>
        <taxon>Pezizomycotina</taxon>
        <taxon>Sordariomycetes</taxon>
        <taxon>Sordariomycetidae</taxon>
        <taxon>Sordariales</taxon>
        <taxon>Naviculisporaceae</taxon>
        <taxon>Rhypophila</taxon>
    </lineage>
</organism>
<dbReference type="Proteomes" id="UP001301769">
    <property type="component" value="Unassembled WGS sequence"/>
</dbReference>
<protein>
    <submittedName>
        <fullName evidence="2">Argonaute complex, subunit Arb1</fullName>
    </submittedName>
</protein>
<comment type="caution">
    <text evidence="2">The sequence shown here is derived from an EMBL/GenBank/DDBJ whole genome shotgun (WGS) entry which is preliminary data.</text>
</comment>
<reference evidence="2" key="1">
    <citation type="journal article" date="2023" name="Mol. Phylogenet. Evol.">
        <title>Genome-scale phylogeny and comparative genomics of the fungal order Sordariales.</title>
        <authorList>
            <person name="Hensen N."/>
            <person name="Bonometti L."/>
            <person name="Westerberg I."/>
            <person name="Brannstrom I.O."/>
            <person name="Guillou S."/>
            <person name="Cros-Aarteil S."/>
            <person name="Calhoun S."/>
            <person name="Haridas S."/>
            <person name="Kuo A."/>
            <person name="Mondo S."/>
            <person name="Pangilinan J."/>
            <person name="Riley R."/>
            <person name="LaButti K."/>
            <person name="Andreopoulos B."/>
            <person name="Lipzen A."/>
            <person name="Chen C."/>
            <person name="Yan M."/>
            <person name="Daum C."/>
            <person name="Ng V."/>
            <person name="Clum A."/>
            <person name="Steindorff A."/>
            <person name="Ohm R.A."/>
            <person name="Martin F."/>
            <person name="Silar P."/>
            <person name="Natvig D.O."/>
            <person name="Lalanne C."/>
            <person name="Gautier V."/>
            <person name="Ament-Velasquez S.L."/>
            <person name="Kruys A."/>
            <person name="Hutchinson M.I."/>
            <person name="Powell A.J."/>
            <person name="Barry K."/>
            <person name="Miller A.N."/>
            <person name="Grigoriev I.V."/>
            <person name="Debuchy R."/>
            <person name="Gladieux P."/>
            <person name="Hiltunen Thoren M."/>
            <person name="Johannesson H."/>
        </authorList>
    </citation>
    <scope>NUCLEOTIDE SEQUENCE</scope>
    <source>
        <strain evidence="2">PSN293</strain>
    </source>
</reference>
<dbReference type="InterPro" id="IPR018606">
    <property type="entry name" value="Arb1"/>
</dbReference>
<feature type="region of interest" description="Disordered" evidence="1">
    <location>
        <begin position="1"/>
        <end position="82"/>
    </location>
</feature>
<dbReference type="GO" id="GO:0033167">
    <property type="term" value="C:ARC complex"/>
    <property type="evidence" value="ECO:0007669"/>
    <property type="project" value="InterPro"/>
</dbReference>
<dbReference type="GO" id="GO:0031047">
    <property type="term" value="P:regulatory ncRNA-mediated gene silencing"/>
    <property type="evidence" value="ECO:0007669"/>
    <property type="project" value="InterPro"/>
</dbReference>
<feature type="compositionally biased region" description="Basic and acidic residues" evidence="1">
    <location>
        <begin position="15"/>
        <end position="36"/>
    </location>
</feature>
<dbReference type="EMBL" id="MU858103">
    <property type="protein sequence ID" value="KAK4213806.1"/>
    <property type="molecule type" value="Genomic_DNA"/>
</dbReference>
<dbReference type="AlphaFoldDB" id="A0AAN6Y7U2"/>
<sequence>MASAPENNSATVEDEVSKLDLSETHGQSGEENKDPEGQPQEPGEGEGEGEGKSTVLVQHSEPAKKKKSRGRKGGKKKATGFEEFFCDPPLTPKEYEEEKTVIYPLDRPFVDRIEECIQRFRARRRMDSERDVVFSRYLALGGVDCTTRQFQSTRKVDPEDLEGLSKAEVREITADDVVQRGDVKQDRRWYNPEHPEHWEVDFAGVAAGFCSVEISDLAVSDESLYRMGVETIFNFLKYVEHHEVCLEYVEDVRKAQKVCETALDEMPTVVKVTSKLPGAFNTAAAYLFCDGPEEEVIAIREDSDWQVDQKPLDGPTARVIFGTAVAILLDPELGKSLTGPDAAVVDTEEGTFEIVNISLANDRARSWFRSASNHLKPIGVKLQTCGFITVRPKDLMDGYDNSLNEALSITGEVKFILDESILQDLKVGQTIQMTVCTMNAGGFKFIKSVRQLLPTFYTFLPQKLMVKFKEPVPDRRPAPSIHSPNYQEEALAGIPVDNGEEMDV</sequence>
<evidence type="ECO:0000313" key="3">
    <source>
        <dbReference type="Proteomes" id="UP001301769"/>
    </source>
</evidence>
<feature type="region of interest" description="Disordered" evidence="1">
    <location>
        <begin position="476"/>
        <end position="504"/>
    </location>
</feature>
<name>A0AAN6Y7U2_9PEZI</name>
<reference evidence="2" key="2">
    <citation type="submission" date="2023-05" db="EMBL/GenBank/DDBJ databases">
        <authorList>
            <consortium name="Lawrence Berkeley National Laboratory"/>
            <person name="Steindorff A."/>
            <person name="Hensen N."/>
            <person name="Bonometti L."/>
            <person name="Westerberg I."/>
            <person name="Brannstrom I.O."/>
            <person name="Guillou S."/>
            <person name="Cros-Aarteil S."/>
            <person name="Calhoun S."/>
            <person name="Haridas S."/>
            <person name="Kuo A."/>
            <person name="Mondo S."/>
            <person name="Pangilinan J."/>
            <person name="Riley R."/>
            <person name="Labutti K."/>
            <person name="Andreopoulos B."/>
            <person name="Lipzen A."/>
            <person name="Chen C."/>
            <person name="Yanf M."/>
            <person name="Daum C."/>
            <person name="Ng V."/>
            <person name="Clum A."/>
            <person name="Ohm R."/>
            <person name="Martin F."/>
            <person name="Silar P."/>
            <person name="Natvig D."/>
            <person name="Lalanne C."/>
            <person name="Gautier V."/>
            <person name="Ament-Velasquez S.L."/>
            <person name="Kruys A."/>
            <person name="Hutchinson M.I."/>
            <person name="Powell A.J."/>
            <person name="Barry K."/>
            <person name="Miller A.N."/>
            <person name="Grigoriev I.V."/>
            <person name="Debuchy R."/>
            <person name="Gladieux P."/>
            <person name="Thoren M.H."/>
            <person name="Johannesson H."/>
        </authorList>
    </citation>
    <scope>NUCLEOTIDE SEQUENCE</scope>
    <source>
        <strain evidence="2">PSN293</strain>
    </source>
</reference>
<proteinExistence type="predicted"/>